<organism evidence="11 12">
    <name type="scientific">Maioricimonas rarisocia</name>
    <dbReference type="NCBI Taxonomy" id="2528026"/>
    <lineage>
        <taxon>Bacteria</taxon>
        <taxon>Pseudomonadati</taxon>
        <taxon>Planctomycetota</taxon>
        <taxon>Planctomycetia</taxon>
        <taxon>Planctomycetales</taxon>
        <taxon>Planctomycetaceae</taxon>
        <taxon>Maioricimonas</taxon>
    </lineage>
</organism>
<dbReference type="RefSeq" id="WP_231746736.1">
    <property type="nucleotide sequence ID" value="NZ_CP036275.1"/>
</dbReference>
<dbReference type="InterPro" id="IPR005672">
    <property type="entry name" value="Phosphate_PstA"/>
</dbReference>
<evidence type="ECO:0000256" key="4">
    <source>
        <dbReference type="ARBA" id="ARBA00022448"/>
    </source>
</evidence>
<keyword evidence="12" id="KW-1185">Reference proteome</keyword>
<evidence type="ECO:0000256" key="5">
    <source>
        <dbReference type="ARBA" id="ARBA00022475"/>
    </source>
</evidence>
<keyword evidence="7 9" id="KW-1133">Transmembrane helix</keyword>
<proteinExistence type="inferred from homology"/>
<sequence length="341" mass="36929">MSTPTLPAAPSPGSTAHELTHGRRENRLFEGLCAVSTWSSVAVLAILLTSVTYQAWGWLDWQFLTSFDSRKPERAGIFAGLLGSCWMIVITILFSVPIGVGAAVYLEEYATDNLLTRIIRTNLANLAGVPSIVYGILGLTVFVRMFGLFGEQGVFQIEGIPLWGDAVIPLPFGRTVIAGALSLSLLILPVIIVAAQEALRAVPPSLRHASLALGATRWQTIRHQVLPSALPGILTGVILAISRAFGETAPLVMIGAMTFVRFAPGKITSLEVVFDDPSSLVRAPFDTFTVIPIQIFNWVRQAKSDFQHVAAAGIVVLLVVLLVLNGLAIYVRHRSQKNLRW</sequence>
<feature type="domain" description="ABC transmembrane type-1" evidence="10">
    <location>
        <begin position="81"/>
        <end position="328"/>
    </location>
</feature>
<protein>
    <recommendedName>
        <fullName evidence="3 9">Phosphate transport system permease protein PstA</fullName>
    </recommendedName>
</protein>
<dbReference type="PROSITE" id="PS50928">
    <property type="entry name" value="ABC_TM1"/>
    <property type="match status" value="1"/>
</dbReference>
<dbReference type="CDD" id="cd06261">
    <property type="entry name" value="TM_PBP2"/>
    <property type="match status" value="1"/>
</dbReference>
<feature type="transmembrane region" description="Helical" evidence="9">
    <location>
        <begin position="126"/>
        <end position="146"/>
    </location>
</feature>
<dbReference type="GO" id="GO:0005886">
    <property type="term" value="C:plasma membrane"/>
    <property type="evidence" value="ECO:0007669"/>
    <property type="project" value="UniProtKB-SubCell"/>
</dbReference>
<feature type="transmembrane region" description="Helical" evidence="9">
    <location>
        <begin position="176"/>
        <end position="195"/>
    </location>
</feature>
<dbReference type="AlphaFoldDB" id="A0A517Z3Z0"/>
<evidence type="ECO:0000256" key="2">
    <source>
        <dbReference type="ARBA" id="ARBA00007069"/>
    </source>
</evidence>
<reference evidence="11 12" key="1">
    <citation type="submission" date="2019-02" db="EMBL/GenBank/DDBJ databases">
        <title>Deep-cultivation of Planctomycetes and their phenomic and genomic characterization uncovers novel biology.</title>
        <authorList>
            <person name="Wiegand S."/>
            <person name="Jogler M."/>
            <person name="Boedeker C."/>
            <person name="Pinto D."/>
            <person name="Vollmers J."/>
            <person name="Rivas-Marin E."/>
            <person name="Kohn T."/>
            <person name="Peeters S.H."/>
            <person name="Heuer A."/>
            <person name="Rast P."/>
            <person name="Oberbeckmann S."/>
            <person name="Bunk B."/>
            <person name="Jeske O."/>
            <person name="Meyerdierks A."/>
            <person name="Storesund J.E."/>
            <person name="Kallscheuer N."/>
            <person name="Luecker S."/>
            <person name="Lage O.M."/>
            <person name="Pohl T."/>
            <person name="Merkel B.J."/>
            <person name="Hornburger P."/>
            <person name="Mueller R.-W."/>
            <person name="Bruemmer F."/>
            <person name="Labrenz M."/>
            <person name="Spormann A.M."/>
            <person name="Op den Camp H."/>
            <person name="Overmann J."/>
            <person name="Amann R."/>
            <person name="Jetten M.S.M."/>
            <person name="Mascher T."/>
            <person name="Medema M.H."/>
            <person name="Devos D.P."/>
            <person name="Kaster A.-K."/>
            <person name="Ovreas L."/>
            <person name="Rohde M."/>
            <person name="Galperin M.Y."/>
            <person name="Jogler C."/>
        </authorList>
    </citation>
    <scope>NUCLEOTIDE SEQUENCE [LARGE SCALE GENOMIC DNA]</scope>
    <source>
        <strain evidence="11 12">Mal4</strain>
    </source>
</reference>
<keyword evidence="8 9" id="KW-0472">Membrane</keyword>
<evidence type="ECO:0000256" key="7">
    <source>
        <dbReference type="ARBA" id="ARBA00022989"/>
    </source>
</evidence>
<dbReference type="NCBIfam" id="TIGR00974">
    <property type="entry name" value="3a0107s02c"/>
    <property type="match status" value="1"/>
</dbReference>
<evidence type="ECO:0000256" key="6">
    <source>
        <dbReference type="ARBA" id="ARBA00022692"/>
    </source>
</evidence>
<dbReference type="SUPFAM" id="SSF161098">
    <property type="entry name" value="MetI-like"/>
    <property type="match status" value="1"/>
</dbReference>
<dbReference type="InterPro" id="IPR000515">
    <property type="entry name" value="MetI-like"/>
</dbReference>
<evidence type="ECO:0000313" key="11">
    <source>
        <dbReference type="EMBL" id="QDU37155.1"/>
    </source>
</evidence>
<feature type="transmembrane region" description="Helical" evidence="9">
    <location>
        <begin position="225"/>
        <end position="245"/>
    </location>
</feature>
<dbReference type="Gene3D" id="1.10.3720.10">
    <property type="entry name" value="MetI-like"/>
    <property type="match status" value="1"/>
</dbReference>
<dbReference type="GO" id="GO:0035435">
    <property type="term" value="P:phosphate ion transmembrane transport"/>
    <property type="evidence" value="ECO:0007669"/>
    <property type="project" value="InterPro"/>
</dbReference>
<dbReference type="PANTHER" id="PTHR43470">
    <property type="entry name" value="PHOSPHATE TRANSPORT SYSTEM PERMEASE PROTEIN PSTA-RELATED"/>
    <property type="match status" value="1"/>
</dbReference>
<evidence type="ECO:0000259" key="10">
    <source>
        <dbReference type="PROSITE" id="PS50928"/>
    </source>
</evidence>
<accession>A0A517Z3Z0</accession>
<name>A0A517Z3Z0_9PLAN</name>
<keyword evidence="4" id="KW-0813">Transport</keyword>
<comment type="subcellular location">
    <subcellularLocation>
        <location evidence="1 9">Cell membrane</location>
        <topology evidence="1 9">Multi-pass membrane protein</topology>
    </subcellularLocation>
</comment>
<feature type="transmembrane region" description="Helical" evidence="9">
    <location>
        <begin position="309"/>
        <end position="331"/>
    </location>
</feature>
<dbReference type="Proteomes" id="UP000320496">
    <property type="component" value="Chromosome"/>
</dbReference>
<comment type="similarity">
    <text evidence="2 9">Belongs to the binding-protein-dependent transport system permease family. CysTW subfamily.</text>
</comment>
<dbReference type="KEGG" id="mri:Mal4_14630"/>
<evidence type="ECO:0000256" key="1">
    <source>
        <dbReference type="ARBA" id="ARBA00004651"/>
    </source>
</evidence>
<evidence type="ECO:0000256" key="8">
    <source>
        <dbReference type="ARBA" id="ARBA00023136"/>
    </source>
</evidence>
<dbReference type="GO" id="GO:0005315">
    <property type="term" value="F:phosphate transmembrane transporter activity"/>
    <property type="evidence" value="ECO:0007669"/>
    <property type="project" value="InterPro"/>
</dbReference>
<gene>
    <name evidence="11" type="primary">pstA_2</name>
    <name evidence="11" type="ORF">Mal4_14630</name>
</gene>
<dbReference type="PANTHER" id="PTHR43470:SF5">
    <property type="entry name" value="PHOSPHATE TRANSPORT SYSTEM PERMEASE PROTEIN PSTA"/>
    <property type="match status" value="1"/>
</dbReference>
<feature type="transmembrane region" description="Helical" evidence="9">
    <location>
        <begin position="76"/>
        <end position="106"/>
    </location>
</feature>
<dbReference type="Pfam" id="PF00528">
    <property type="entry name" value="BPD_transp_1"/>
    <property type="match status" value="1"/>
</dbReference>
<dbReference type="InterPro" id="IPR035906">
    <property type="entry name" value="MetI-like_sf"/>
</dbReference>
<evidence type="ECO:0000256" key="3">
    <source>
        <dbReference type="ARBA" id="ARBA00016864"/>
    </source>
</evidence>
<evidence type="ECO:0000313" key="12">
    <source>
        <dbReference type="Proteomes" id="UP000320496"/>
    </source>
</evidence>
<keyword evidence="6 9" id="KW-0812">Transmembrane</keyword>
<feature type="transmembrane region" description="Helical" evidence="9">
    <location>
        <begin position="32"/>
        <end position="56"/>
    </location>
</feature>
<evidence type="ECO:0000256" key="9">
    <source>
        <dbReference type="RuleBase" id="RU363043"/>
    </source>
</evidence>
<keyword evidence="5 9" id="KW-1003">Cell membrane</keyword>
<dbReference type="EMBL" id="CP036275">
    <property type="protein sequence ID" value="QDU37155.1"/>
    <property type="molecule type" value="Genomic_DNA"/>
</dbReference>